<accession>A0AC58TML1</accession>
<reference evidence="1" key="1">
    <citation type="journal article" date="2014" name="Nat. Commun.">
        <title>The tobacco genome sequence and its comparison with those of tomato and potato.</title>
        <authorList>
            <person name="Sierro N."/>
            <person name="Battey J.N."/>
            <person name="Ouadi S."/>
            <person name="Bakaher N."/>
            <person name="Bovet L."/>
            <person name="Willig A."/>
            <person name="Goepfert S."/>
            <person name="Peitsch M.C."/>
            <person name="Ivanov N.V."/>
        </authorList>
    </citation>
    <scope>NUCLEOTIDE SEQUENCE [LARGE SCALE GENOMIC DNA]</scope>
</reference>
<gene>
    <name evidence="2" type="primary">LOC142175486</name>
</gene>
<reference evidence="2" key="2">
    <citation type="submission" date="2025-08" db="UniProtKB">
        <authorList>
            <consortium name="RefSeq"/>
        </authorList>
    </citation>
    <scope>IDENTIFICATION</scope>
    <source>
        <tissue evidence="2">Leaf</tissue>
    </source>
</reference>
<name>A0AC58TML1_TOBAC</name>
<dbReference type="Proteomes" id="UP000790787">
    <property type="component" value="Chromosome 3"/>
</dbReference>
<keyword evidence="1" id="KW-1185">Reference proteome</keyword>
<proteinExistence type="predicted"/>
<evidence type="ECO:0000313" key="2">
    <source>
        <dbReference type="RefSeq" id="XP_075098445.1"/>
    </source>
</evidence>
<evidence type="ECO:0000313" key="1">
    <source>
        <dbReference type="Proteomes" id="UP000790787"/>
    </source>
</evidence>
<organism evidence="1 2">
    <name type="scientific">Nicotiana tabacum</name>
    <name type="common">Common tobacco</name>
    <dbReference type="NCBI Taxonomy" id="4097"/>
    <lineage>
        <taxon>Eukaryota</taxon>
        <taxon>Viridiplantae</taxon>
        <taxon>Streptophyta</taxon>
        <taxon>Embryophyta</taxon>
        <taxon>Tracheophyta</taxon>
        <taxon>Spermatophyta</taxon>
        <taxon>Magnoliopsida</taxon>
        <taxon>eudicotyledons</taxon>
        <taxon>Gunneridae</taxon>
        <taxon>Pentapetalae</taxon>
        <taxon>asterids</taxon>
        <taxon>lamiids</taxon>
        <taxon>Solanales</taxon>
        <taxon>Solanaceae</taxon>
        <taxon>Nicotianoideae</taxon>
        <taxon>Nicotianeae</taxon>
        <taxon>Nicotiana</taxon>
    </lineage>
</organism>
<sequence length="513" mass="59566">MGFTERLIVIVFGLVSNNWYSILINGQAHGFFKSSRGVKQGDPWSPKINHLVYADDMIIFSSSDETSLMLIMQVLKAYEAASGQLVNKTKSAVYLHHLTDMEVVSKVERITGIHRDDFPIIYLGCPIFYARRKLEYYQPLITKFFWSSTIGGTSRHWASWNTLCMPVEEGGIGFRSLHDVAKALFSKLWWNFKIKPSLWSSFVCQKYCKKLNYVPWKRGSHIWRKMLECRDLIEHQILWQTKRGSSLFWYENWTGLGALYFLVPQDFGIDENVHNVHDVTLDGEWDVDRLFEMLPEDLAVHILEKIKPPSPQQVLDMPCWMLKTRGYFSVKSAWEYTRRRDEPRTAYRMIWVKGLPFKIAFFMWKAKLPLDDFLKRGDSSSFIKSPGIGESEKAWDGHGWLKVNTDGASRGNPSRSSIGFCIRNENGDIVKSVGKEIEETTNTVAEAKAMVEALRFCRFQQYSHVWLQTDSMLLKKIMDGIWKPPWIISDQGRRLVNEDKLKCPSLRVKVDRI</sequence>
<dbReference type="RefSeq" id="XP_075098445.1">
    <property type="nucleotide sequence ID" value="XM_075242344.1"/>
</dbReference>
<protein>
    <submittedName>
        <fullName evidence="2">Uncharacterized protein LOC142175486</fullName>
    </submittedName>
</protein>